<evidence type="ECO:0000313" key="3">
    <source>
        <dbReference type="Proteomes" id="UP000830434"/>
    </source>
</evidence>
<accession>A0A8U0IL70</accession>
<dbReference type="AlphaFoldDB" id="A0A8U0IL70"/>
<sequence>MAVVAALSEVVDRDPTDLKPLHDYLDADALDELVRVRGATDGDVSVTVTRAEYVITVHSYGTVSVAPLPHDRSDDSSEDVVHE</sequence>
<reference evidence="2" key="1">
    <citation type="submission" date="2022-04" db="EMBL/GenBank/DDBJ databases">
        <title>Diverse halophilic archaea isolated from saline environments.</title>
        <authorList>
            <person name="Cui H.-L."/>
        </authorList>
    </citation>
    <scope>NUCLEOTIDE SEQUENCE</scope>
    <source>
        <strain evidence="2">XZYJT40</strain>
    </source>
</reference>
<protein>
    <recommendedName>
        <fullName evidence="1">Halobacterial output domain-containing protein</fullName>
    </recommendedName>
</protein>
<evidence type="ECO:0000259" key="1">
    <source>
        <dbReference type="Pfam" id="PF18545"/>
    </source>
</evidence>
<feature type="domain" description="Halobacterial output" evidence="1">
    <location>
        <begin position="2"/>
        <end position="67"/>
    </location>
</feature>
<organism evidence="2 3">
    <name type="scientific">Halorussus gelatinilyticus</name>
    <dbReference type="NCBI Taxonomy" id="2937524"/>
    <lineage>
        <taxon>Archaea</taxon>
        <taxon>Methanobacteriati</taxon>
        <taxon>Methanobacteriota</taxon>
        <taxon>Stenosarchaea group</taxon>
        <taxon>Halobacteria</taxon>
        <taxon>Halobacteriales</taxon>
        <taxon>Haladaptataceae</taxon>
        <taxon>Halorussus</taxon>
    </lineage>
</organism>
<dbReference type="Pfam" id="PF18545">
    <property type="entry name" value="HalOD1"/>
    <property type="match status" value="1"/>
</dbReference>
<dbReference type="Proteomes" id="UP000830434">
    <property type="component" value="Chromosome"/>
</dbReference>
<gene>
    <name evidence="2" type="ORF">M0R88_04465</name>
</gene>
<evidence type="ECO:0000313" key="2">
    <source>
        <dbReference type="EMBL" id="UPW01361.1"/>
    </source>
</evidence>
<dbReference type="GeneID" id="72189082"/>
<dbReference type="InterPro" id="IPR040624">
    <property type="entry name" value="HalOD1"/>
</dbReference>
<name>A0A8U0IL70_9EURY</name>
<keyword evidence="3" id="KW-1185">Reference proteome</keyword>
<dbReference type="EMBL" id="CP096658">
    <property type="protein sequence ID" value="UPW01361.1"/>
    <property type="molecule type" value="Genomic_DNA"/>
</dbReference>
<proteinExistence type="predicted"/>
<dbReference type="RefSeq" id="WP_248655763.1">
    <property type="nucleotide sequence ID" value="NZ_CP096658.1"/>
</dbReference>
<dbReference type="KEGG" id="haxz:M0R88_04465"/>